<feature type="compositionally biased region" description="Basic residues" evidence="1">
    <location>
        <begin position="83"/>
        <end position="94"/>
    </location>
</feature>
<name>A0A3M7RJ52_BRAPC</name>
<protein>
    <submittedName>
        <fullName evidence="2">Uncharacterized protein</fullName>
    </submittedName>
</protein>
<gene>
    <name evidence="2" type="ORF">BpHYR1_039147</name>
</gene>
<organism evidence="2 3">
    <name type="scientific">Brachionus plicatilis</name>
    <name type="common">Marine rotifer</name>
    <name type="synonym">Brachionus muelleri</name>
    <dbReference type="NCBI Taxonomy" id="10195"/>
    <lineage>
        <taxon>Eukaryota</taxon>
        <taxon>Metazoa</taxon>
        <taxon>Spiralia</taxon>
        <taxon>Gnathifera</taxon>
        <taxon>Rotifera</taxon>
        <taxon>Eurotatoria</taxon>
        <taxon>Monogononta</taxon>
        <taxon>Pseudotrocha</taxon>
        <taxon>Ploima</taxon>
        <taxon>Brachionidae</taxon>
        <taxon>Brachionus</taxon>
    </lineage>
</organism>
<evidence type="ECO:0000256" key="1">
    <source>
        <dbReference type="SAM" id="MobiDB-lite"/>
    </source>
</evidence>
<comment type="caution">
    <text evidence="2">The sequence shown here is derived from an EMBL/GenBank/DDBJ whole genome shotgun (WGS) entry which is preliminary data.</text>
</comment>
<evidence type="ECO:0000313" key="2">
    <source>
        <dbReference type="EMBL" id="RNA23596.1"/>
    </source>
</evidence>
<dbReference type="AlphaFoldDB" id="A0A3M7RJ52"/>
<accession>A0A3M7RJ52</accession>
<keyword evidence="3" id="KW-1185">Reference proteome</keyword>
<proteinExistence type="predicted"/>
<feature type="region of interest" description="Disordered" evidence="1">
    <location>
        <begin position="48"/>
        <end position="105"/>
    </location>
</feature>
<dbReference type="Proteomes" id="UP000276133">
    <property type="component" value="Unassembled WGS sequence"/>
</dbReference>
<feature type="region of interest" description="Disordered" evidence="1">
    <location>
        <begin position="144"/>
        <end position="165"/>
    </location>
</feature>
<dbReference type="EMBL" id="REGN01003254">
    <property type="protein sequence ID" value="RNA23596.1"/>
    <property type="molecule type" value="Genomic_DNA"/>
</dbReference>
<reference evidence="2 3" key="1">
    <citation type="journal article" date="2018" name="Sci. Rep.">
        <title>Genomic signatures of local adaptation to the degree of environmental predictability in rotifers.</title>
        <authorList>
            <person name="Franch-Gras L."/>
            <person name="Hahn C."/>
            <person name="Garcia-Roger E.M."/>
            <person name="Carmona M.J."/>
            <person name="Serra M."/>
            <person name="Gomez A."/>
        </authorList>
    </citation>
    <scope>NUCLEOTIDE SEQUENCE [LARGE SCALE GENOMIC DNA]</scope>
    <source>
        <strain evidence="2">HYR1</strain>
    </source>
</reference>
<sequence>MPSQIMPSLDIEKKLESIEEYEKRFLNSLENLNSSSLLKPNLKQELIKQKQGPKLDLPRPKFVSPADNRAVTSSQSRYDRIRSKSSHSRPRSRKDKNDSNLSSVESKSLNILTPVMKRSASSHSGYENSSFIFKNSLSSPMSSSHSLNSNWYKPKPLHRPNTTTSAQTKIMDSNNELGHWILVWSSDIYLSQDY</sequence>
<evidence type="ECO:0000313" key="3">
    <source>
        <dbReference type="Proteomes" id="UP000276133"/>
    </source>
</evidence>